<dbReference type="Proteomes" id="UP000010094">
    <property type="component" value="Chromosome II"/>
</dbReference>
<evidence type="ECO:0000313" key="1">
    <source>
        <dbReference type="EMBL" id="AFN82513.1"/>
    </source>
</evidence>
<dbReference type="OrthoDB" id="2191542at2759"/>
<dbReference type="RefSeq" id="XP_009264010.1">
    <property type="nucleotide sequence ID" value="XM_009265735.1"/>
</dbReference>
<dbReference type="KEGG" id="ero:EROM_020380"/>
<evidence type="ECO:0000313" key="2">
    <source>
        <dbReference type="Proteomes" id="UP000010094"/>
    </source>
</evidence>
<dbReference type="VEuPathDB" id="MicrosporidiaDB:EROM_020380"/>
<keyword evidence="2" id="KW-1185">Reference proteome</keyword>
<organism evidence="1 2">
    <name type="scientific">Encephalitozoon romaleae (strain SJ-2008)</name>
    <name type="common">Microsporidian parasite</name>
    <dbReference type="NCBI Taxonomy" id="1178016"/>
    <lineage>
        <taxon>Eukaryota</taxon>
        <taxon>Fungi</taxon>
        <taxon>Fungi incertae sedis</taxon>
        <taxon>Microsporidia</taxon>
        <taxon>Unikaryonidae</taxon>
        <taxon>Encephalitozoon</taxon>
    </lineage>
</organism>
<name>I6ZH44_ENCRO</name>
<gene>
    <name evidence="1" type="ordered locus">EROM_020380</name>
</gene>
<dbReference type="HOGENOM" id="CLU_601323_0_0_1"/>
<protein>
    <submittedName>
        <fullName evidence="1">Uncharacterized protein</fullName>
    </submittedName>
</protein>
<accession>I6ZH44</accession>
<reference evidence="1 2" key="1">
    <citation type="journal article" date="2012" name="Proc. Natl. Acad. Sci. U.S.A.">
        <title>Gain and loss of multiple functionally related, horizontally transferred genes in the reduced genomes of two microsporidian parasites.</title>
        <authorList>
            <person name="Pombert J.-F."/>
            <person name="Selman M."/>
            <person name="Burki F."/>
            <person name="Bardell F.T."/>
            <person name="Farinelli L."/>
            <person name="Solter L.F."/>
            <person name="Whitman D.W."/>
            <person name="Weiss L.M."/>
            <person name="Corradi N."/>
            <person name="Keeling P.J."/>
        </authorList>
    </citation>
    <scope>NUCLEOTIDE SEQUENCE [LARGE SCALE GENOMIC DNA]</scope>
    <source>
        <strain evidence="1 2">SJ-2008</strain>
    </source>
</reference>
<dbReference type="GeneID" id="20520796"/>
<dbReference type="EMBL" id="CP003519">
    <property type="protein sequence ID" value="AFN82513.1"/>
    <property type="molecule type" value="Genomic_DNA"/>
</dbReference>
<proteinExistence type="predicted"/>
<sequence>MQVSYIEKKSVDELSISTLIGDRIFFIRGMELLSKSIYMYDSEVLHKVFKDKVDYICYFNGVLLVLCGNALYRYKLFGEELVLSGTHQLLEPPIRICVNETSETKENCGVCFLYRNKKIEILNDEVEKIGVRCKGDVAREDEIIDFSIDGGSSWFLARSGRIYHTHSFVISRTVLLNKPVRMIPEPTYFDGSINRIMARKGKMYVCYDEGFEMYDIGKDVLVLNYTYRTQDFELHASSDVYCLEKNLLVVNEVPRVIASVRVHKMFGDVGISRDRILFVKRSKRDERTDIRLLKEEDAEVRTREMFRVVENEIRIPEIELSENGKDASEKSFLMIQKMINEFESKVLDVYRRIYFELVTLNESFSEKIIGLTAENDLILRKVEVLDKKKNELMARLQRLGEKMSSTVSRVKIDGSRMKRLAKMVEVAIDGTGFKRYEKYSKILKLQREVLNRKVI</sequence>
<dbReference type="AlphaFoldDB" id="I6ZH44"/>